<evidence type="ECO:0000256" key="5">
    <source>
        <dbReference type="SAM" id="Phobius"/>
    </source>
</evidence>
<accession>A0AAD8F1L4</accession>
<name>A0AAD8F1L4_BIOPF</name>
<dbReference type="EMBL" id="JASAOG010000153">
    <property type="protein sequence ID" value="KAK0047298.1"/>
    <property type="molecule type" value="Genomic_DNA"/>
</dbReference>
<dbReference type="InterPro" id="IPR052954">
    <property type="entry name" value="GPCR-Ligand_Int"/>
</dbReference>
<keyword evidence="8" id="KW-1185">Reference proteome</keyword>
<feature type="transmembrane region" description="Helical" evidence="5">
    <location>
        <begin position="20"/>
        <end position="40"/>
    </location>
</feature>
<feature type="transmembrane region" description="Helical" evidence="5">
    <location>
        <begin position="285"/>
        <end position="311"/>
    </location>
</feature>
<keyword evidence="3 5" id="KW-1133">Transmembrane helix</keyword>
<dbReference type="Gene3D" id="1.20.1070.10">
    <property type="entry name" value="Rhodopsin 7-helix transmembrane proteins"/>
    <property type="match status" value="1"/>
</dbReference>
<comment type="subcellular location">
    <subcellularLocation>
        <location evidence="1">Membrane</location>
    </subcellularLocation>
</comment>
<dbReference type="PRINTS" id="PR00237">
    <property type="entry name" value="GPCRRHODOPSN"/>
</dbReference>
<proteinExistence type="predicted"/>
<feature type="transmembrane region" description="Helical" evidence="5">
    <location>
        <begin position="138"/>
        <end position="158"/>
    </location>
</feature>
<dbReference type="SUPFAM" id="SSF81321">
    <property type="entry name" value="Family A G protein-coupled receptor-like"/>
    <property type="match status" value="1"/>
</dbReference>
<feature type="transmembrane region" description="Helical" evidence="5">
    <location>
        <begin position="246"/>
        <end position="273"/>
    </location>
</feature>
<evidence type="ECO:0000313" key="8">
    <source>
        <dbReference type="Proteomes" id="UP001233172"/>
    </source>
</evidence>
<dbReference type="InterPro" id="IPR017452">
    <property type="entry name" value="GPCR_Rhodpsn_7TM"/>
</dbReference>
<dbReference type="PANTHER" id="PTHR46641">
    <property type="entry name" value="FMRFAMIDE RECEPTOR-RELATED"/>
    <property type="match status" value="1"/>
</dbReference>
<dbReference type="InterPro" id="IPR000276">
    <property type="entry name" value="GPCR_Rhodpsn"/>
</dbReference>
<dbReference type="PROSITE" id="PS50262">
    <property type="entry name" value="G_PROTEIN_RECEP_F1_2"/>
    <property type="match status" value="1"/>
</dbReference>
<feature type="transmembrane region" description="Helical" evidence="5">
    <location>
        <begin position="199"/>
        <end position="220"/>
    </location>
</feature>
<keyword evidence="2 5" id="KW-0812">Transmembrane</keyword>
<keyword evidence="7" id="KW-0675">Receptor</keyword>
<dbReference type="Proteomes" id="UP001233172">
    <property type="component" value="Unassembled WGS sequence"/>
</dbReference>
<organism evidence="7 8">
    <name type="scientific">Biomphalaria pfeifferi</name>
    <name type="common">Bloodfluke planorb</name>
    <name type="synonym">Freshwater snail</name>
    <dbReference type="NCBI Taxonomy" id="112525"/>
    <lineage>
        <taxon>Eukaryota</taxon>
        <taxon>Metazoa</taxon>
        <taxon>Spiralia</taxon>
        <taxon>Lophotrochozoa</taxon>
        <taxon>Mollusca</taxon>
        <taxon>Gastropoda</taxon>
        <taxon>Heterobranchia</taxon>
        <taxon>Euthyneura</taxon>
        <taxon>Panpulmonata</taxon>
        <taxon>Hygrophila</taxon>
        <taxon>Lymnaeoidea</taxon>
        <taxon>Planorbidae</taxon>
        <taxon>Biomphalaria</taxon>
    </lineage>
</organism>
<gene>
    <name evidence="7" type="ORF">Bpfe_023282</name>
</gene>
<comment type="caution">
    <text evidence="7">The sequence shown here is derived from an EMBL/GenBank/DDBJ whole genome shotgun (WGS) entry which is preliminary data.</text>
</comment>
<dbReference type="GO" id="GO:0016020">
    <property type="term" value="C:membrane"/>
    <property type="evidence" value="ECO:0007669"/>
    <property type="project" value="UniProtKB-SubCell"/>
</dbReference>
<evidence type="ECO:0000256" key="2">
    <source>
        <dbReference type="ARBA" id="ARBA00022692"/>
    </source>
</evidence>
<dbReference type="GO" id="GO:0008528">
    <property type="term" value="F:G protein-coupled peptide receptor activity"/>
    <property type="evidence" value="ECO:0007669"/>
    <property type="project" value="InterPro"/>
</dbReference>
<dbReference type="Pfam" id="PF10324">
    <property type="entry name" value="7TM_GPCR_Srw"/>
    <property type="match status" value="1"/>
</dbReference>
<dbReference type="InterPro" id="IPR019427">
    <property type="entry name" value="7TM_GPCR_serpentine_rcpt_Srw"/>
</dbReference>
<reference evidence="7" key="1">
    <citation type="journal article" date="2023" name="PLoS Negl. Trop. Dis.">
        <title>A genome sequence for Biomphalaria pfeifferi, the major vector snail for the human-infecting parasite Schistosoma mansoni.</title>
        <authorList>
            <person name="Bu L."/>
            <person name="Lu L."/>
            <person name="Laidemitt M.R."/>
            <person name="Zhang S.M."/>
            <person name="Mutuku M."/>
            <person name="Mkoji G."/>
            <person name="Steinauer M."/>
            <person name="Loker E.S."/>
        </authorList>
    </citation>
    <scope>NUCLEOTIDE SEQUENCE</scope>
    <source>
        <strain evidence="7">KasaAsao</strain>
    </source>
</reference>
<evidence type="ECO:0000259" key="6">
    <source>
        <dbReference type="PROSITE" id="PS50262"/>
    </source>
</evidence>
<evidence type="ECO:0000313" key="7">
    <source>
        <dbReference type="EMBL" id="KAK0047298.1"/>
    </source>
</evidence>
<dbReference type="AlphaFoldDB" id="A0AAD8F1L4"/>
<protein>
    <submittedName>
        <fullName evidence="7">Growth hormone secretagogue receptor type 1</fullName>
    </submittedName>
</protein>
<reference evidence="7" key="2">
    <citation type="submission" date="2023-04" db="EMBL/GenBank/DDBJ databases">
        <authorList>
            <person name="Bu L."/>
            <person name="Lu L."/>
            <person name="Laidemitt M.R."/>
            <person name="Zhang S.M."/>
            <person name="Mutuku M."/>
            <person name="Mkoji G."/>
            <person name="Steinauer M."/>
            <person name="Loker E.S."/>
        </authorList>
    </citation>
    <scope>NUCLEOTIDE SEQUENCE</scope>
    <source>
        <strain evidence="7">KasaAsao</strain>
        <tissue evidence="7">Whole Snail</tissue>
    </source>
</reference>
<dbReference type="PANTHER" id="PTHR46641:SF2">
    <property type="entry name" value="FMRFAMIDE RECEPTOR"/>
    <property type="match status" value="1"/>
</dbReference>
<sequence>MDDHDDDASDEVRRLFVTLNIVYLNTIFALFGIFANVINMRVFVKQGFSENINISLFVLAVADLGELLTVMVFSVCNNPAFAGAGLPLSPSDFINVVAAFPRGVLSHIKSCVTAFITFERCMCVVLPLKVKAIVTTRVTVFFLGVIIVGMAATLIPFYQSVRIGWQYDITLNRTILSAIFSEGGGSADMNAILSTYTGVQVGTFLAVSLFSFILAFKLWLQSKFRSQQAHSSENAKRQNSKKSATTIALVITMAATYVTCYSPGILILLVGFVEPRFSVFGSLVNYFMVCVSYNILFESINSSVTIFLYFAMSTNYRKTLFTLFR</sequence>
<evidence type="ECO:0000256" key="3">
    <source>
        <dbReference type="ARBA" id="ARBA00022989"/>
    </source>
</evidence>
<keyword evidence="4 5" id="KW-0472">Membrane</keyword>
<feature type="domain" description="G-protein coupled receptors family 1 profile" evidence="6">
    <location>
        <begin position="35"/>
        <end position="309"/>
    </location>
</feature>
<evidence type="ECO:0000256" key="4">
    <source>
        <dbReference type="ARBA" id="ARBA00023136"/>
    </source>
</evidence>
<evidence type="ECO:0000256" key="1">
    <source>
        <dbReference type="ARBA" id="ARBA00004370"/>
    </source>
</evidence>